<dbReference type="PROSITE" id="PS51257">
    <property type="entry name" value="PROKAR_LIPOPROTEIN"/>
    <property type="match status" value="1"/>
</dbReference>
<proteinExistence type="predicted"/>
<comment type="caution">
    <text evidence="1">The sequence shown here is derived from an EMBL/GenBank/DDBJ whole genome shotgun (WGS) entry which is preliminary data.</text>
</comment>
<name>A0A926WEM7_9NOST</name>
<keyword evidence="2" id="KW-1185">Reference proteome</keyword>
<evidence type="ECO:0000313" key="1">
    <source>
        <dbReference type="EMBL" id="MBD2292061.1"/>
    </source>
</evidence>
<protein>
    <submittedName>
        <fullName evidence="1">Uncharacterized protein</fullName>
    </submittedName>
</protein>
<gene>
    <name evidence="1" type="ORF">H6G06_00840</name>
</gene>
<dbReference type="InterPro" id="IPR025478">
    <property type="entry name" value="COP23"/>
</dbReference>
<dbReference type="EMBL" id="JACJQU010000001">
    <property type="protein sequence ID" value="MBD2292061.1"/>
    <property type="molecule type" value="Genomic_DNA"/>
</dbReference>
<reference evidence="2" key="1">
    <citation type="journal article" date="2020" name="ISME J.">
        <title>Comparative genomics reveals insights into cyanobacterial evolution and habitat adaptation.</title>
        <authorList>
            <person name="Chen M.Y."/>
            <person name="Teng W.K."/>
            <person name="Zhao L."/>
            <person name="Hu C.X."/>
            <person name="Zhou Y.K."/>
            <person name="Han B.P."/>
            <person name="Song L.R."/>
            <person name="Shu W.S."/>
        </authorList>
    </citation>
    <scope>NUCLEOTIDE SEQUENCE [LARGE SCALE GENOMIC DNA]</scope>
    <source>
        <strain evidence="2">FACHB-251</strain>
    </source>
</reference>
<dbReference type="RefSeq" id="WP_190556144.1">
    <property type="nucleotide sequence ID" value="NZ_JACJQU010000001.1"/>
</dbReference>
<accession>A0A926WEM7</accession>
<sequence length="178" mass="20174">MKSYQWLLFISLFTINIILTGCKEPEEVVFSCETNSDGEYVTEVKHQDKTRDLIVWKRTNFVKAGFPPQRRCQEVTPKLQTAYDNGTLKTLTWGYSEAENNPNTRFKSLCTTTGKDCHTLILTLLDADDPDVELKAFTAVLNGDASRAYLNDSCGKLRQTGANLTCTVDIFKVFKVRE</sequence>
<dbReference type="Proteomes" id="UP000662185">
    <property type="component" value="Unassembled WGS sequence"/>
</dbReference>
<dbReference type="Pfam" id="PF14218">
    <property type="entry name" value="COP23"/>
    <property type="match status" value="1"/>
</dbReference>
<evidence type="ECO:0000313" key="2">
    <source>
        <dbReference type="Proteomes" id="UP000662185"/>
    </source>
</evidence>
<organism evidence="1 2">
    <name type="scientific">Anabaena sphaerica FACHB-251</name>
    <dbReference type="NCBI Taxonomy" id="2692883"/>
    <lineage>
        <taxon>Bacteria</taxon>
        <taxon>Bacillati</taxon>
        <taxon>Cyanobacteriota</taxon>
        <taxon>Cyanophyceae</taxon>
        <taxon>Nostocales</taxon>
        <taxon>Nostocaceae</taxon>
        <taxon>Anabaena</taxon>
    </lineage>
</organism>
<dbReference type="AlphaFoldDB" id="A0A926WEM7"/>